<protein>
    <submittedName>
        <fullName evidence="3">Uncharacterized protein</fullName>
    </submittedName>
</protein>
<feature type="compositionally biased region" description="Pro residues" evidence="1">
    <location>
        <begin position="311"/>
        <end position="328"/>
    </location>
</feature>
<dbReference type="EMBL" id="HBGJ01045032">
    <property type="protein sequence ID" value="CAD9269837.1"/>
    <property type="molecule type" value="Transcribed_RNA"/>
</dbReference>
<name>A0A6U4L6I0_9STRA</name>
<feature type="compositionally biased region" description="Polar residues" evidence="1">
    <location>
        <begin position="8"/>
        <end position="25"/>
    </location>
</feature>
<feature type="compositionally biased region" description="Polar residues" evidence="1">
    <location>
        <begin position="138"/>
        <end position="148"/>
    </location>
</feature>
<evidence type="ECO:0000313" key="2">
    <source>
        <dbReference type="EMBL" id="CAD9269837.1"/>
    </source>
</evidence>
<dbReference type="AlphaFoldDB" id="A0A6U4L6I0"/>
<feature type="compositionally biased region" description="Polar residues" evidence="1">
    <location>
        <begin position="443"/>
        <end position="452"/>
    </location>
</feature>
<feature type="region of interest" description="Disordered" evidence="1">
    <location>
        <begin position="242"/>
        <end position="354"/>
    </location>
</feature>
<reference evidence="3" key="1">
    <citation type="submission" date="2021-01" db="EMBL/GenBank/DDBJ databases">
        <authorList>
            <person name="Corre E."/>
            <person name="Pelletier E."/>
            <person name="Niang G."/>
            <person name="Scheremetjew M."/>
            <person name="Finn R."/>
            <person name="Kale V."/>
            <person name="Holt S."/>
            <person name="Cochrane G."/>
            <person name="Meng A."/>
            <person name="Brown T."/>
            <person name="Cohen L."/>
        </authorList>
    </citation>
    <scope>NUCLEOTIDE SEQUENCE</scope>
    <source>
        <strain evidence="3">CCMP2877</strain>
    </source>
</reference>
<feature type="compositionally biased region" description="Basic residues" evidence="1">
    <location>
        <begin position="420"/>
        <end position="432"/>
    </location>
</feature>
<organism evidence="3">
    <name type="scientific">Phaeomonas parva</name>
    <dbReference type="NCBI Taxonomy" id="124430"/>
    <lineage>
        <taxon>Eukaryota</taxon>
        <taxon>Sar</taxon>
        <taxon>Stramenopiles</taxon>
        <taxon>Ochrophyta</taxon>
        <taxon>Pinguiophyceae</taxon>
        <taxon>Pinguiochrysidales</taxon>
        <taxon>Pinguiochrysidaceae</taxon>
        <taxon>Phaeomonas</taxon>
    </lineage>
</organism>
<feature type="region of interest" description="Disordered" evidence="1">
    <location>
        <begin position="1"/>
        <end position="79"/>
    </location>
</feature>
<evidence type="ECO:0000313" key="3">
    <source>
        <dbReference type="EMBL" id="CAD9269838.1"/>
    </source>
</evidence>
<proteinExistence type="predicted"/>
<sequence>MMRHRASSDTTALMSLQSSAQNTDEAASLSHDPALALIGAGASPTTGDPSRYSFKFRTRSGLDAPGSPAESSSPAPPVLLGTREQEQQDDGDFFGLGSSPSLFKHGMVRQMSMPSPKRHTLTSLSMARPRSPRHAGRSSPSGAANANPKSRPIGAPMISNTQAFDVMQSVRNATGPTTAAPKLGAPTVVNAVNVTSVHANPQPNPRPKHRMPLVPEWKAMQALRSVQSGVNLSAALTAAAKSQGVQRATAPTPPELGPGHDPDSNSAPIPPPSPINADEGDSRQRSLQVKGFGDPLASSGIGSERCYGGRSPPPMLSPPPPPPPPLPSPLAISPPGFDNEYKFSEASPASAAAPMCDLSPISDTMATLFPNAALAQQALERRETMSSSTTLSPRSRGASEGSPNDSERRLHQQIQDRVLVARRRSSRMRRSRRGTESERYRQGVNTLSSGHGYSSYGDANENDSLDPETSSANRHRTPDCQVSLNRQLEPASAPSDLDGYDTEHSDYFDSSGPPSLRSSRDSVRSAITDDVVTQINDFEVMRIAAMEQLPAPAGDASDAAHSSPIEGEGHGLG</sequence>
<dbReference type="EMBL" id="HBGJ01045033">
    <property type="protein sequence ID" value="CAD9269838.1"/>
    <property type="molecule type" value="Transcribed_RNA"/>
</dbReference>
<feature type="region of interest" description="Disordered" evidence="1">
    <location>
        <begin position="111"/>
        <end position="156"/>
    </location>
</feature>
<evidence type="ECO:0000256" key="1">
    <source>
        <dbReference type="SAM" id="MobiDB-lite"/>
    </source>
</evidence>
<feature type="region of interest" description="Disordered" evidence="1">
    <location>
        <begin position="380"/>
        <end position="524"/>
    </location>
</feature>
<accession>A0A6U4L6I0</accession>
<gene>
    <name evidence="2" type="ORF">PPAR1163_LOCUS28274</name>
    <name evidence="3" type="ORF">PPAR1163_LOCUS28275</name>
</gene>
<feature type="compositionally biased region" description="Low complexity" evidence="1">
    <location>
        <begin position="64"/>
        <end position="73"/>
    </location>
</feature>
<feature type="region of interest" description="Disordered" evidence="1">
    <location>
        <begin position="549"/>
        <end position="573"/>
    </location>
</feature>